<dbReference type="SUPFAM" id="SSF56112">
    <property type="entry name" value="Protein kinase-like (PK-like)"/>
    <property type="match status" value="1"/>
</dbReference>
<dbReference type="Proteomes" id="UP000466523">
    <property type="component" value="Unassembled WGS sequence"/>
</dbReference>
<feature type="binding site" evidence="12">
    <location>
        <position position="38"/>
    </location>
    <ligand>
        <name>ATP</name>
        <dbReference type="ChEBI" id="CHEBI:30616"/>
    </ligand>
</feature>
<dbReference type="InterPro" id="IPR011009">
    <property type="entry name" value="Kinase-like_dom_sf"/>
</dbReference>
<keyword evidence="6 13" id="KW-0812">Transmembrane</keyword>
<keyword evidence="11 13" id="KW-0472">Membrane</keyword>
<dbReference type="PROSITE" id="PS00108">
    <property type="entry name" value="PROTEIN_KINASE_ST"/>
    <property type="match status" value="1"/>
</dbReference>
<comment type="caution">
    <text evidence="15">The sequence shown here is derived from an EMBL/GenBank/DDBJ whole genome shotgun (WGS) entry which is preliminary data.</text>
</comment>
<feature type="transmembrane region" description="Helical" evidence="13">
    <location>
        <begin position="375"/>
        <end position="398"/>
    </location>
</feature>
<dbReference type="Gene3D" id="1.10.510.10">
    <property type="entry name" value="Transferase(Phosphotransferase) domain 1"/>
    <property type="match status" value="1"/>
</dbReference>
<gene>
    <name evidence="15" type="ORF">GWR20_03640</name>
</gene>
<evidence type="ECO:0000256" key="10">
    <source>
        <dbReference type="ARBA" id="ARBA00022989"/>
    </source>
</evidence>
<comment type="subcellular location">
    <subcellularLocation>
        <location evidence="1">Cell membrane</location>
        <topology evidence="1">Single-pass membrane protein</topology>
    </subcellularLocation>
</comment>
<evidence type="ECO:0000256" key="12">
    <source>
        <dbReference type="PROSITE-ProRule" id="PRU10141"/>
    </source>
</evidence>
<dbReference type="CDD" id="cd14014">
    <property type="entry name" value="STKc_PknB_like"/>
    <property type="match status" value="1"/>
</dbReference>
<keyword evidence="7 12" id="KW-0547">Nucleotide-binding</keyword>
<dbReference type="EMBL" id="JAACYR010000008">
    <property type="protein sequence ID" value="NDJ88258.1"/>
    <property type="molecule type" value="Genomic_DNA"/>
</dbReference>
<feature type="domain" description="Protein kinase" evidence="14">
    <location>
        <begin position="9"/>
        <end position="268"/>
    </location>
</feature>
<evidence type="ECO:0000256" key="3">
    <source>
        <dbReference type="ARBA" id="ARBA00022475"/>
    </source>
</evidence>
<dbReference type="SMART" id="SM00220">
    <property type="entry name" value="S_TKc"/>
    <property type="match status" value="1"/>
</dbReference>
<keyword evidence="3" id="KW-1003">Cell membrane</keyword>
<dbReference type="InterPro" id="IPR008271">
    <property type="entry name" value="Ser/Thr_kinase_AS"/>
</dbReference>
<dbReference type="GO" id="GO:0004674">
    <property type="term" value="F:protein serine/threonine kinase activity"/>
    <property type="evidence" value="ECO:0007669"/>
    <property type="project" value="UniProtKB-KW"/>
</dbReference>
<evidence type="ECO:0000256" key="1">
    <source>
        <dbReference type="ARBA" id="ARBA00004162"/>
    </source>
</evidence>
<name>A0A7K3L787_9MYCO</name>
<keyword evidence="8 15" id="KW-0418">Kinase</keyword>
<evidence type="ECO:0000256" key="7">
    <source>
        <dbReference type="ARBA" id="ARBA00022741"/>
    </source>
</evidence>
<organism evidence="15 16">
    <name type="scientific">Mycolicibacter kumamotonensis</name>
    <dbReference type="NCBI Taxonomy" id="354243"/>
    <lineage>
        <taxon>Bacteria</taxon>
        <taxon>Bacillati</taxon>
        <taxon>Actinomycetota</taxon>
        <taxon>Actinomycetes</taxon>
        <taxon>Mycobacteriales</taxon>
        <taxon>Mycobacteriaceae</taxon>
        <taxon>Mycolicibacter</taxon>
    </lineage>
</organism>
<dbReference type="GO" id="GO:0005886">
    <property type="term" value="C:plasma membrane"/>
    <property type="evidence" value="ECO:0007669"/>
    <property type="project" value="UniProtKB-SubCell"/>
</dbReference>
<dbReference type="GO" id="GO:0080090">
    <property type="term" value="P:regulation of primary metabolic process"/>
    <property type="evidence" value="ECO:0007669"/>
    <property type="project" value="UniProtKB-ARBA"/>
</dbReference>
<dbReference type="Pfam" id="PF00069">
    <property type="entry name" value="Pkinase"/>
    <property type="match status" value="1"/>
</dbReference>
<sequence length="433" mass="46010">MDGAPFGRYRLIELLGRGGMGEVWRAFDTVTERGVALKLLPAHLSGDEEFQRRFRREAKAAARLREPHAVPIHDLGEIDGKLFVTMRLVDGCDLHQLLTRGPMDPGLAVGIIEQIASALDAAHRIGLVHRDVKPSNILVGEDDFAYLIDFGIARVIGETVLTSTGVTVGTWPYMAPERFRSGVADASADVYSLACVLYQALTCWPPFPGQTLEQIVAAHMFQPPPRPSLVRGDVPAAMDDVIATGMAKDPRLRFPTAKALARAARDALGGSAASVRGGLTESSQRSSGGWIDPVVPVAATSVDRPANVTAAAVLAFLCAIGPALIGVVGFVEGLGKRDVVYLITALVFAGVAGTLVWGGFMALRGATARCLRRPPLVFGGVLVALSVIALTAGTFALAQAIAMFALSTLMFLCSLLVRAPSASVFFRSRSQRR</sequence>
<dbReference type="PROSITE" id="PS00107">
    <property type="entry name" value="PROTEIN_KINASE_ATP"/>
    <property type="match status" value="1"/>
</dbReference>
<dbReference type="GO" id="GO:0005524">
    <property type="term" value="F:ATP binding"/>
    <property type="evidence" value="ECO:0007669"/>
    <property type="project" value="UniProtKB-UniRule"/>
</dbReference>
<dbReference type="PANTHER" id="PTHR43289">
    <property type="entry name" value="MITOGEN-ACTIVATED PROTEIN KINASE KINASE KINASE 20-RELATED"/>
    <property type="match status" value="1"/>
</dbReference>
<dbReference type="InterPro" id="IPR017441">
    <property type="entry name" value="Protein_kinase_ATP_BS"/>
</dbReference>
<evidence type="ECO:0000256" key="11">
    <source>
        <dbReference type="ARBA" id="ARBA00023136"/>
    </source>
</evidence>
<evidence type="ECO:0000256" key="9">
    <source>
        <dbReference type="ARBA" id="ARBA00022840"/>
    </source>
</evidence>
<evidence type="ECO:0000256" key="13">
    <source>
        <dbReference type="SAM" id="Phobius"/>
    </source>
</evidence>
<feature type="transmembrane region" description="Helical" evidence="13">
    <location>
        <begin position="340"/>
        <end position="363"/>
    </location>
</feature>
<accession>A0A7K3L787</accession>
<dbReference type="PROSITE" id="PS50011">
    <property type="entry name" value="PROTEIN_KINASE_DOM"/>
    <property type="match status" value="1"/>
</dbReference>
<dbReference type="PANTHER" id="PTHR43289:SF6">
    <property type="entry name" value="SERINE_THREONINE-PROTEIN KINASE NEKL-3"/>
    <property type="match status" value="1"/>
</dbReference>
<evidence type="ECO:0000259" key="14">
    <source>
        <dbReference type="PROSITE" id="PS50011"/>
    </source>
</evidence>
<protein>
    <recommendedName>
        <fullName evidence="2">non-specific serine/threonine protein kinase</fullName>
        <ecNumber evidence="2">2.7.11.1</ecNumber>
    </recommendedName>
</protein>
<keyword evidence="5" id="KW-0808">Transferase</keyword>
<reference evidence="15 16" key="1">
    <citation type="submission" date="2020-01" db="EMBL/GenBank/DDBJ databases">
        <authorList>
            <person name="Sanchez-Estrada R."/>
            <person name="Gonzalez-Y-Merchand J.A."/>
            <person name="Rivera-Gutierrez S."/>
        </authorList>
    </citation>
    <scope>NUCLEOTIDE SEQUENCE [LARGE SCALE GENOMIC DNA]</scope>
    <source>
        <strain evidence="15 16">CST 7247</strain>
    </source>
</reference>
<feature type="transmembrane region" description="Helical" evidence="13">
    <location>
        <begin position="308"/>
        <end position="328"/>
    </location>
</feature>
<dbReference type="AlphaFoldDB" id="A0A7K3L787"/>
<evidence type="ECO:0000256" key="8">
    <source>
        <dbReference type="ARBA" id="ARBA00022777"/>
    </source>
</evidence>
<evidence type="ECO:0000256" key="6">
    <source>
        <dbReference type="ARBA" id="ARBA00022692"/>
    </source>
</evidence>
<dbReference type="EC" id="2.7.11.1" evidence="2"/>
<proteinExistence type="predicted"/>
<evidence type="ECO:0000256" key="2">
    <source>
        <dbReference type="ARBA" id="ARBA00012513"/>
    </source>
</evidence>
<feature type="transmembrane region" description="Helical" evidence="13">
    <location>
        <begin position="404"/>
        <end position="426"/>
    </location>
</feature>
<evidence type="ECO:0000256" key="4">
    <source>
        <dbReference type="ARBA" id="ARBA00022527"/>
    </source>
</evidence>
<dbReference type="FunFam" id="1.10.510.10:FF:000021">
    <property type="entry name" value="Serine/threonine protein kinase"/>
    <property type="match status" value="1"/>
</dbReference>
<dbReference type="Gene3D" id="3.30.200.20">
    <property type="entry name" value="Phosphorylase Kinase, domain 1"/>
    <property type="match status" value="1"/>
</dbReference>
<keyword evidence="4 15" id="KW-0723">Serine/threonine-protein kinase</keyword>
<evidence type="ECO:0000313" key="15">
    <source>
        <dbReference type="EMBL" id="NDJ88258.1"/>
    </source>
</evidence>
<dbReference type="InterPro" id="IPR000719">
    <property type="entry name" value="Prot_kinase_dom"/>
</dbReference>
<evidence type="ECO:0000256" key="5">
    <source>
        <dbReference type="ARBA" id="ARBA00022679"/>
    </source>
</evidence>
<keyword evidence="9 12" id="KW-0067">ATP-binding</keyword>
<keyword evidence="10 13" id="KW-1133">Transmembrane helix</keyword>
<evidence type="ECO:0000313" key="16">
    <source>
        <dbReference type="Proteomes" id="UP000466523"/>
    </source>
</evidence>